<organism evidence="1 2">
    <name type="scientific">Pseudocercospora eumusae</name>
    <dbReference type="NCBI Taxonomy" id="321146"/>
    <lineage>
        <taxon>Eukaryota</taxon>
        <taxon>Fungi</taxon>
        <taxon>Dikarya</taxon>
        <taxon>Ascomycota</taxon>
        <taxon>Pezizomycotina</taxon>
        <taxon>Dothideomycetes</taxon>
        <taxon>Dothideomycetidae</taxon>
        <taxon>Mycosphaerellales</taxon>
        <taxon>Mycosphaerellaceae</taxon>
        <taxon>Pseudocercospora</taxon>
    </lineage>
</organism>
<evidence type="ECO:0000313" key="2">
    <source>
        <dbReference type="Proteomes" id="UP000070133"/>
    </source>
</evidence>
<dbReference type="EMBL" id="LFZN01000038">
    <property type="protein sequence ID" value="KXT02757.1"/>
    <property type="molecule type" value="Genomic_DNA"/>
</dbReference>
<feature type="non-terminal residue" evidence="1">
    <location>
        <position position="1"/>
    </location>
</feature>
<sequence>TENASSLRLAFLPLGQCVLIPATHLTYIPVRPLLQSSFQPTFTTHTALQPVMTLLEAHARNVDRCRGCVLVTRALQPLQGTFEAEQVKNPFKYSIVTPYLSIARTWLLFYLTSFDQPSEGAAFYASVAASCWSSAVSSHRQRENIDLLRRCANTIVQMLLHPFARTVDLRIRLL</sequence>
<dbReference type="Proteomes" id="UP000070133">
    <property type="component" value="Unassembled WGS sequence"/>
</dbReference>
<accession>A0A139HK50</accession>
<evidence type="ECO:0000313" key="1">
    <source>
        <dbReference type="EMBL" id="KXT02757.1"/>
    </source>
</evidence>
<dbReference type="AlphaFoldDB" id="A0A139HK50"/>
<proteinExistence type="predicted"/>
<name>A0A139HK50_9PEZI</name>
<dbReference type="OrthoDB" id="28947at2759"/>
<comment type="caution">
    <text evidence="1">The sequence shown here is derived from an EMBL/GenBank/DDBJ whole genome shotgun (WGS) entry which is preliminary data.</text>
</comment>
<reference evidence="1 2" key="1">
    <citation type="submission" date="2015-07" db="EMBL/GenBank/DDBJ databases">
        <title>Comparative genomics of the Sigatoka disease complex on banana suggests a link between parallel evolutionary changes in Pseudocercospora fijiensis and Pseudocercospora eumusae and increased virulence on the banana host.</title>
        <authorList>
            <person name="Chang T.-C."/>
            <person name="Salvucci A."/>
            <person name="Crous P.W."/>
            <person name="Stergiopoulos I."/>
        </authorList>
    </citation>
    <scope>NUCLEOTIDE SEQUENCE [LARGE SCALE GENOMIC DNA]</scope>
    <source>
        <strain evidence="1 2">CBS 114824</strain>
    </source>
</reference>
<gene>
    <name evidence="1" type="ORF">AC578_5445</name>
</gene>
<protein>
    <submittedName>
        <fullName evidence="1">Uncharacterized protein</fullName>
    </submittedName>
</protein>
<keyword evidence="2" id="KW-1185">Reference proteome</keyword>